<evidence type="ECO:0000313" key="2">
    <source>
        <dbReference type="Proteomes" id="UP001226084"/>
    </source>
</evidence>
<dbReference type="Proteomes" id="UP001226084">
    <property type="component" value="Unassembled WGS sequence"/>
</dbReference>
<name>A0AAP5EB92_9GAMM</name>
<comment type="caution">
    <text evidence="1">The sequence shown here is derived from an EMBL/GenBank/DDBJ whole genome shotgun (WGS) entry which is preliminary data.</text>
</comment>
<accession>A0AAP5EB92</accession>
<dbReference type="EMBL" id="JAUTAS010000001">
    <property type="protein sequence ID" value="MDQ1110132.1"/>
    <property type="molecule type" value="Genomic_DNA"/>
</dbReference>
<reference evidence="1" key="1">
    <citation type="submission" date="2023-07" db="EMBL/GenBank/DDBJ databases">
        <title>Functional and genomic diversity of the sorghum phyllosphere microbiome.</title>
        <authorList>
            <person name="Shade A."/>
        </authorList>
    </citation>
    <scope>NUCLEOTIDE SEQUENCE</scope>
    <source>
        <strain evidence="1">SORGH_AS_0457</strain>
    </source>
</reference>
<gene>
    <name evidence="1" type="ORF">QE424_003291</name>
</gene>
<dbReference type="PROSITE" id="PS51257">
    <property type="entry name" value="PROKAR_LIPOPROTEIN"/>
    <property type="match status" value="1"/>
</dbReference>
<dbReference type="RefSeq" id="WP_184126101.1">
    <property type="nucleotide sequence ID" value="NZ_JAUTAS010000001.1"/>
</dbReference>
<organism evidence="1 2">
    <name type="scientific">Stenotrophomonas rhizophila</name>
    <dbReference type="NCBI Taxonomy" id="216778"/>
    <lineage>
        <taxon>Bacteria</taxon>
        <taxon>Pseudomonadati</taxon>
        <taxon>Pseudomonadota</taxon>
        <taxon>Gammaproteobacteria</taxon>
        <taxon>Lysobacterales</taxon>
        <taxon>Lysobacteraceae</taxon>
        <taxon>Stenotrophomonas</taxon>
    </lineage>
</organism>
<sequence length="134" mass="14763">MNRIFASAMVIALLGGCSNMPNMPEMLANKAWQGRPALEAVEQFGWPNRVDTVVEKQSVVLVYYRSTSYVRREALGASTGAQNGQLVHTESWGDVKYNSGCEIHVSINRARQVTNVDTRGGYCGSVDIKPKKRA</sequence>
<evidence type="ECO:0000313" key="1">
    <source>
        <dbReference type="EMBL" id="MDQ1110132.1"/>
    </source>
</evidence>
<dbReference type="AlphaFoldDB" id="A0AAP5EB92"/>
<evidence type="ECO:0008006" key="3">
    <source>
        <dbReference type="Google" id="ProtNLM"/>
    </source>
</evidence>
<protein>
    <recommendedName>
        <fullName evidence="3">Lipoprotein</fullName>
    </recommendedName>
</protein>
<proteinExistence type="predicted"/>